<dbReference type="EMBL" id="FOAT01000007">
    <property type="protein sequence ID" value="SEK90433.1"/>
    <property type="molecule type" value="Genomic_DNA"/>
</dbReference>
<sequence length="226" mass="25911">MQSGVILLSHKVMNISLLAEYQSFDKKQKDSRTKEKYGGVIMRDNDKIRQLYKEYQRRDITRAERREMLEKIARERYKTDPRKPISVKGQALVNLLLGVVMTVIAVSAMISRSIGSIKQQTPTVLAAAAVYVVLMMISCRYKKEPGDELAKELMLKATAYSAEGLIIFTMVFGMIVHMACNRAHKANVCITGEMVMWYGYLMIGAYYVLRNAFYLWLDRTPEAEEE</sequence>
<gene>
    <name evidence="2" type="ORF">SAMN05216469_107112</name>
</gene>
<keyword evidence="1" id="KW-0812">Transmembrane</keyword>
<dbReference type="Proteomes" id="UP000186015">
    <property type="component" value="Unassembled WGS sequence"/>
</dbReference>
<evidence type="ECO:0000313" key="3">
    <source>
        <dbReference type="Proteomes" id="UP000186015"/>
    </source>
</evidence>
<reference evidence="2 3" key="1">
    <citation type="submission" date="2016-10" db="EMBL/GenBank/DDBJ databases">
        <authorList>
            <person name="de Groot N.N."/>
        </authorList>
    </citation>
    <scope>NUCLEOTIDE SEQUENCE [LARGE SCALE GENOMIC DNA]</scope>
    <source>
        <strain evidence="2 3">KH2T6</strain>
    </source>
</reference>
<keyword evidence="1" id="KW-1133">Transmembrane helix</keyword>
<evidence type="ECO:0000313" key="2">
    <source>
        <dbReference type="EMBL" id="SEK90433.1"/>
    </source>
</evidence>
<organism evidence="2 3">
    <name type="scientific">Ruminococcus albus</name>
    <dbReference type="NCBI Taxonomy" id="1264"/>
    <lineage>
        <taxon>Bacteria</taxon>
        <taxon>Bacillati</taxon>
        <taxon>Bacillota</taxon>
        <taxon>Clostridia</taxon>
        <taxon>Eubacteriales</taxon>
        <taxon>Oscillospiraceae</taxon>
        <taxon>Ruminococcus</taxon>
    </lineage>
</organism>
<feature type="transmembrane region" description="Helical" evidence="1">
    <location>
        <begin position="91"/>
        <end position="111"/>
    </location>
</feature>
<feature type="transmembrane region" description="Helical" evidence="1">
    <location>
        <begin position="197"/>
        <end position="217"/>
    </location>
</feature>
<accession>A0A1H7KU87</accession>
<proteinExistence type="predicted"/>
<feature type="transmembrane region" description="Helical" evidence="1">
    <location>
        <begin position="153"/>
        <end position="177"/>
    </location>
</feature>
<dbReference type="AlphaFoldDB" id="A0A1H7KU87"/>
<name>A0A1H7KU87_RUMAL</name>
<keyword evidence="1" id="KW-0472">Membrane</keyword>
<protein>
    <submittedName>
        <fullName evidence="2">Uncharacterized protein</fullName>
    </submittedName>
</protein>
<evidence type="ECO:0000256" key="1">
    <source>
        <dbReference type="SAM" id="Phobius"/>
    </source>
</evidence>
<feature type="transmembrane region" description="Helical" evidence="1">
    <location>
        <begin position="123"/>
        <end position="141"/>
    </location>
</feature>